<keyword evidence="2" id="KW-1185">Reference proteome</keyword>
<accession>A0A7J7IND9</accession>
<protein>
    <submittedName>
        <fullName evidence="1">Uncharacterized protein</fullName>
    </submittedName>
</protein>
<dbReference type="EMBL" id="VWRR01000003">
    <property type="protein sequence ID" value="KAF6004645.1"/>
    <property type="molecule type" value="Genomic_DNA"/>
</dbReference>
<evidence type="ECO:0000313" key="1">
    <source>
        <dbReference type="EMBL" id="KAF6004645.1"/>
    </source>
</evidence>
<proteinExistence type="predicted"/>
<organism evidence="1 2">
    <name type="scientific">Cyanidiococcus yangmingshanensis</name>
    <dbReference type="NCBI Taxonomy" id="2690220"/>
    <lineage>
        <taxon>Eukaryota</taxon>
        <taxon>Rhodophyta</taxon>
        <taxon>Bangiophyceae</taxon>
        <taxon>Cyanidiales</taxon>
        <taxon>Cyanidiaceae</taxon>
        <taxon>Cyanidiococcus</taxon>
    </lineage>
</organism>
<reference evidence="1 2" key="1">
    <citation type="journal article" date="2020" name="J. Phycol.">
        <title>Comparative genome analysis reveals Cyanidiococcus gen. nov., a new extremophilic red algal genus sister to Cyanidioschyzon (Cyanidioschyzonaceae, Rhodophyta).</title>
        <authorList>
            <person name="Liu S.-L."/>
            <person name="Chiang Y.-R."/>
            <person name="Yoon H.S."/>
            <person name="Fu H.-Y."/>
        </authorList>
    </citation>
    <scope>NUCLEOTIDE SEQUENCE [LARGE SCALE GENOMIC DNA]</scope>
    <source>
        <strain evidence="1 2">THAL066</strain>
    </source>
</reference>
<dbReference type="Proteomes" id="UP000530660">
    <property type="component" value="Unassembled WGS sequence"/>
</dbReference>
<gene>
    <name evidence="1" type="ORF">F1559_004903</name>
</gene>
<sequence>MPIISLPQYLTTVSWSTPRHGTGTIALQATNNPTTYPANEILQTEGKRSPASTTLSFWSLIFCPAAFQQTGVYVFNNTEATNQTSVIALVLLRQGSHSRSERYLDALCFLFRSQKLCIDILNQST</sequence>
<dbReference type="AlphaFoldDB" id="A0A7J7IND9"/>
<name>A0A7J7IND9_9RHOD</name>
<evidence type="ECO:0000313" key="2">
    <source>
        <dbReference type="Proteomes" id="UP000530660"/>
    </source>
</evidence>
<comment type="caution">
    <text evidence="1">The sequence shown here is derived from an EMBL/GenBank/DDBJ whole genome shotgun (WGS) entry which is preliminary data.</text>
</comment>